<protein>
    <submittedName>
        <fullName evidence="2">Uncharacterized protein</fullName>
    </submittedName>
</protein>
<organism evidence="2">
    <name type="scientific">Phytophthora nicotianae</name>
    <name type="common">Potato buckeye rot agent</name>
    <name type="synonym">Phytophthora parasitica</name>
    <dbReference type="NCBI Taxonomy" id="4792"/>
    <lineage>
        <taxon>Eukaryota</taxon>
        <taxon>Sar</taxon>
        <taxon>Stramenopiles</taxon>
        <taxon>Oomycota</taxon>
        <taxon>Peronosporomycetes</taxon>
        <taxon>Peronosporales</taxon>
        <taxon>Peronosporaceae</taxon>
        <taxon>Phytophthora</taxon>
    </lineage>
</organism>
<reference evidence="1" key="2">
    <citation type="submission" date="2013-11" db="EMBL/GenBank/DDBJ databases">
        <title>The Genome Sequence of Phytophthora parasitica CJ02B3.</title>
        <authorList>
            <consortium name="The Broad Institute Genomics Platform"/>
            <person name="Russ C."/>
            <person name="Tyler B."/>
            <person name="Panabieres F."/>
            <person name="Shan W."/>
            <person name="Tripathy S."/>
            <person name="Grunwald N."/>
            <person name="Machado M."/>
            <person name="Johnson C.S."/>
            <person name="Arredondo F."/>
            <person name="Hong C."/>
            <person name="Coffey M."/>
            <person name="Young S.K."/>
            <person name="Zeng Q."/>
            <person name="Gargeya S."/>
            <person name="Fitzgerald M."/>
            <person name="Abouelleil A."/>
            <person name="Alvarado L."/>
            <person name="Chapman S.B."/>
            <person name="Gainer-Dewar J."/>
            <person name="Goldberg J."/>
            <person name="Griggs A."/>
            <person name="Gujja S."/>
            <person name="Hansen M."/>
            <person name="Howarth C."/>
            <person name="Imamovic A."/>
            <person name="Ireland A."/>
            <person name="Larimer J."/>
            <person name="McCowan C."/>
            <person name="Murphy C."/>
            <person name="Pearson M."/>
            <person name="Poon T.W."/>
            <person name="Priest M."/>
            <person name="Roberts A."/>
            <person name="Saif S."/>
            <person name="Shea T."/>
            <person name="Sykes S."/>
            <person name="Wortman J."/>
            <person name="Nusbaum C."/>
            <person name="Birren B."/>
        </authorList>
    </citation>
    <scope>NUCLEOTIDE SEQUENCE [LARGE SCALE GENOMIC DNA]</scope>
    <source>
        <strain evidence="1">CJ02B3</strain>
    </source>
</reference>
<gene>
    <name evidence="1" type="ORF">L915_08647</name>
    <name evidence="2" type="ORF">L917_08478</name>
</gene>
<evidence type="ECO:0000313" key="2">
    <source>
        <dbReference type="EMBL" id="ETL93352.1"/>
    </source>
</evidence>
<evidence type="ECO:0000313" key="1">
    <source>
        <dbReference type="EMBL" id="ETK86792.1"/>
    </source>
</evidence>
<proteinExistence type="predicted"/>
<dbReference type="Proteomes" id="UP000054423">
    <property type="component" value="Unassembled WGS sequence"/>
</dbReference>
<accession>W2L7M3</accession>
<reference evidence="2" key="1">
    <citation type="submission" date="2013-11" db="EMBL/GenBank/DDBJ databases">
        <title>The Genome Sequence of Phytophthora parasitica CHvinca01.</title>
        <authorList>
            <consortium name="The Broad Institute Genomics Platform"/>
            <person name="Russ C."/>
            <person name="Tyler B."/>
            <person name="Panabieres F."/>
            <person name="Shan W."/>
            <person name="Tripathy S."/>
            <person name="Grunwald N."/>
            <person name="Machado M."/>
            <person name="Johnson C.S."/>
            <person name="Arredondo F."/>
            <person name="Hong C."/>
            <person name="Coffey M."/>
            <person name="Young S.K."/>
            <person name="Zeng Q."/>
            <person name="Gargeya S."/>
            <person name="Fitzgerald M."/>
            <person name="Abouelleil A."/>
            <person name="Alvarado L."/>
            <person name="Chapman S.B."/>
            <person name="Gainer-Dewar J."/>
            <person name="Goldberg J."/>
            <person name="Griggs A."/>
            <person name="Gujja S."/>
            <person name="Hansen M."/>
            <person name="Howarth C."/>
            <person name="Imamovic A."/>
            <person name="Ireland A."/>
            <person name="Larimer J."/>
            <person name="McCowan C."/>
            <person name="Murphy C."/>
            <person name="Pearson M."/>
            <person name="Poon T.W."/>
            <person name="Priest M."/>
            <person name="Roberts A."/>
            <person name="Saif S."/>
            <person name="Shea T."/>
            <person name="Sykes S."/>
            <person name="Wortman J."/>
            <person name="Nusbaum C."/>
            <person name="Birren B."/>
        </authorList>
    </citation>
    <scope>NUCLEOTIDE SEQUENCE [LARGE SCALE GENOMIC DNA]</scope>
    <source>
        <strain evidence="2">CHvinca01</strain>
    </source>
</reference>
<dbReference type="EMBL" id="KI686264">
    <property type="protein sequence ID" value="ETK86792.1"/>
    <property type="molecule type" value="Genomic_DNA"/>
</dbReference>
<name>W2L7M3_PHYNI</name>
<sequence>MSSSIYLPDMRRKTLIESSVAWRSQTNAFWNA</sequence>
<dbReference type="EMBL" id="KI679620">
    <property type="protein sequence ID" value="ETL93352.1"/>
    <property type="molecule type" value="Genomic_DNA"/>
</dbReference>
<dbReference type="AlphaFoldDB" id="W2L7M3"/>
<dbReference type="Proteomes" id="UP000053236">
    <property type="component" value="Unassembled WGS sequence"/>
</dbReference>